<feature type="chain" id="PRO_5046124338" evidence="1">
    <location>
        <begin position="20"/>
        <end position="378"/>
    </location>
</feature>
<dbReference type="Proteomes" id="UP001595878">
    <property type="component" value="Unassembled WGS sequence"/>
</dbReference>
<dbReference type="Gene3D" id="1.20.120.450">
    <property type="entry name" value="dinb family like domain"/>
    <property type="match status" value="1"/>
</dbReference>
<reference evidence="3" key="1">
    <citation type="journal article" date="2019" name="Int. J. Syst. Evol. Microbiol.">
        <title>The Global Catalogue of Microorganisms (GCM) 10K type strain sequencing project: providing services to taxonomists for standard genome sequencing and annotation.</title>
        <authorList>
            <consortium name="The Broad Institute Genomics Platform"/>
            <consortium name="The Broad Institute Genome Sequencing Center for Infectious Disease"/>
            <person name="Wu L."/>
            <person name="Ma J."/>
        </authorList>
    </citation>
    <scope>NUCLEOTIDE SEQUENCE [LARGE SCALE GENOMIC DNA]</scope>
    <source>
        <strain evidence="3">CGMCC 4.7427</strain>
    </source>
</reference>
<dbReference type="Pfam" id="PF04978">
    <property type="entry name" value="MST"/>
    <property type="match status" value="1"/>
</dbReference>
<proteinExistence type="predicted"/>
<comment type="caution">
    <text evidence="2">The sequence shown here is derived from an EMBL/GenBank/DDBJ whole genome shotgun (WGS) entry which is preliminary data.</text>
</comment>
<sequence>MKFIPTLIVLLCCSFVAKAQQSQVSNSWTAFSQSIDMSMDQERKFILKAAVKAEIADSTAWAGLWARVDMKNNENGFFDNMGDRPIRDPKWKEYTIEGTIGKNAERLLIGGLMLSDGTFYFDNFSLQIEDSNGIMTDFPLGNADFEKTAKGEKIDSWLEGIGGTNSSSVLEYTLESSSDAFTGAHSLMITGEGTETMDFGPAEIKSEDGYAPQLGVLISMLDDLKERVEYRVKGMSQHEIDHLHDENANRIGALVMHLAAAEAFYQVRTFENRGFNEEEAKKWGLALDLGKKAQEEFKGKPVSYYLEEFTKVRERTKALFKSASDEWLLEEVPSYGMNNYYAWFHVMEHQSSHLGQVLFLAKRIPPEAEINAPTEMKN</sequence>
<gene>
    <name evidence="2" type="ORF">ACFO5T_07635</name>
</gene>
<feature type="signal peptide" evidence="1">
    <location>
        <begin position="1"/>
        <end position="19"/>
    </location>
</feature>
<evidence type="ECO:0000313" key="2">
    <source>
        <dbReference type="EMBL" id="MFC4690295.1"/>
    </source>
</evidence>
<keyword evidence="1" id="KW-0732">Signal</keyword>
<keyword evidence="3" id="KW-1185">Reference proteome</keyword>
<protein>
    <submittedName>
        <fullName evidence="2">DinB family protein</fullName>
    </submittedName>
</protein>
<accession>A0ABV9L8W1</accession>
<dbReference type="EMBL" id="JBHSHB010000012">
    <property type="protein sequence ID" value="MFC4690295.1"/>
    <property type="molecule type" value="Genomic_DNA"/>
</dbReference>
<organism evidence="2 3">
    <name type="scientific">Dokdonia genika</name>
    <dbReference type="NCBI Taxonomy" id="308113"/>
    <lineage>
        <taxon>Bacteria</taxon>
        <taxon>Pseudomonadati</taxon>
        <taxon>Bacteroidota</taxon>
        <taxon>Flavobacteriia</taxon>
        <taxon>Flavobacteriales</taxon>
        <taxon>Flavobacteriaceae</taxon>
        <taxon>Dokdonia</taxon>
    </lineage>
</organism>
<dbReference type="Gene3D" id="2.60.120.260">
    <property type="entry name" value="Galactose-binding domain-like"/>
    <property type="match status" value="1"/>
</dbReference>
<dbReference type="InterPro" id="IPR034660">
    <property type="entry name" value="DinB/YfiT-like"/>
</dbReference>
<evidence type="ECO:0000256" key="1">
    <source>
        <dbReference type="SAM" id="SignalP"/>
    </source>
</evidence>
<evidence type="ECO:0000313" key="3">
    <source>
        <dbReference type="Proteomes" id="UP001595878"/>
    </source>
</evidence>
<dbReference type="InterPro" id="IPR007061">
    <property type="entry name" value="MST-like"/>
</dbReference>
<name>A0ABV9L8W1_9FLAO</name>
<dbReference type="SUPFAM" id="SSF109854">
    <property type="entry name" value="DinB/YfiT-like putative metalloenzymes"/>
    <property type="match status" value="1"/>
</dbReference>
<dbReference type="RefSeq" id="WP_380033343.1">
    <property type="nucleotide sequence ID" value="NZ_JBHSHB010000012.1"/>
</dbReference>